<sequence>MDAGDVADALEPVQPSTSALRGRVEESSCLTDQKIVKLSHLWTIRNFSLCQQRTGEALLSTTFAGGETRPVTWRLKVFPRGCDAAHEYFVSLFLVSCNARRVSAKACFSVIDAGEKEAIRKHTQTLIFLGKGDGWGFGKFVGRLALKQDSNNLLPNDTLTLKCEVIALESSVTSALGVSSADMASRALPECSLTDDLLWLLETGNNADVTLAVGSETFRAHKNILAARSPVFQDMFENMTTDSDRVVIANVEPDVFADLLRFVYTGCAPEFIAKPDSLLRAADRYKLDRLKSTCEQALISRLSVETAADMLILAHQHDAGTLCSRVLDFVCSHIDDVVETPGWTTICKGHIELLEKLLVTLINERSEPPLKRSKSS</sequence>
<comment type="caution">
    <text evidence="1">The sequence shown here is derived from an EMBL/GenBank/DDBJ whole genome shotgun (WGS) entry which is preliminary data.</text>
</comment>
<proteinExistence type="predicted"/>
<evidence type="ECO:0000313" key="1">
    <source>
        <dbReference type="EMBL" id="KAH6927442.1"/>
    </source>
</evidence>
<reference evidence="1" key="1">
    <citation type="submission" date="2020-05" db="EMBL/GenBank/DDBJ databases">
        <title>Large-scale comparative analyses of tick genomes elucidate their genetic diversity and vector capacities.</title>
        <authorList>
            <person name="Jia N."/>
            <person name="Wang J."/>
            <person name="Shi W."/>
            <person name="Du L."/>
            <person name="Sun Y."/>
            <person name="Zhan W."/>
            <person name="Jiang J."/>
            <person name="Wang Q."/>
            <person name="Zhang B."/>
            <person name="Ji P."/>
            <person name="Sakyi L.B."/>
            <person name="Cui X."/>
            <person name="Yuan T."/>
            <person name="Jiang B."/>
            <person name="Yang W."/>
            <person name="Lam T.T.-Y."/>
            <person name="Chang Q."/>
            <person name="Ding S."/>
            <person name="Wang X."/>
            <person name="Zhu J."/>
            <person name="Ruan X."/>
            <person name="Zhao L."/>
            <person name="Wei J."/>
            <person name="Que T."/>
            <person name="Du C."/>
            <person name="Cheng J."/>
            <person name="Dai P."/>
            <person name="Han X."/>
            <person name="Huang E."/>
            <person name="Gao Y."/>
            <person name="Liu J."/>
            <person name="Shao H."/>
            <person name="Ye R."/>
            <person name="Li L."/>
            <person name="Wei W."/>
            <person name="Wang X."/>
            <person name="Wang C."/>
            <person name="Yang T."/>
            <person name="Huo Q."/>
            <person name="Li W."/>
            <person name="Guo W."/>
            <person name="Chen H."/>
            <person name="Zhou L."/>
            <person name="Ni X."/>
            <person name="Tian J."/>
            <person name="Zhou Y."/>
            <person name="Sheng Y."/>
            <person name="Liu T."/>
            <person name="Pan Y."/>
            <person name="Xia L."/>
            <person name="Li J."/>
            <person name="Zhao F."/>
            <person name="Cao W."/>
        </authorList>
    </citation>
    <scope>NUCLEOTIDE SEQUENCE</scope>
    <source>
        <strain evidence="1">Hyas-2018</strain>
    </source>
</reference>
<dbReference type="EMBL" id="CM023486">
    <property type="protein sequence ID" value="KAH6927442.1"/>
    <property type="molecule type" value="Genomic_DNA"/>
</dbReference>
<gene>
    <name evidence="1" type="ORF">HPB50_003477</name>
</gene>
<organism evidence="1 2">
    <name type="scientific">Hyalomma asiaticum</name>
    <name type="common">Tick</name>
    <dbReference type="NCBI Taxonomy" id="266040"/>
    <lineage>
        <taxon>Eukaryota</taxon>
        <taxon>Metazoa</taxon>
        <taxon>Ecdysozoa</taxon>
        <taxon>Arthropoda</taxon>
        <taxon>Chelicerata</taxon>
        <taxon>Arachnida</taxon>
        <taxon>Acari</taxon>
        <taxon>Parasitiformes</taxon>
        <taxon>Ixodida</taxon>
        <taxon>Ixodoidea</taxon>
        <taxon>Ixodidae</taxon>
        <taxon>Hyalomminae</taxon>
        <taxon>Hyalomma</taxon>
    </lineage>
</organism>
<protein>
    <submittedName>
        <fullName evidence="1">Uncharacterized protein</fullName>
    </submittedName>
</protein>
<evidence type="ECO:0000313" key="2">
    <source>
        <dbReference type="Proteomes" id="UP000821845"/>
    </source>
</evidence>
<name>A0ACB7S2N7_HYAAI</name>
<accession>A0ACB7S2N7</accession>
<keyword evidence="2" id="KW-1185">Reference proteome</keyword>
<dbReference type="Proteomes" id="UP000821845">
    <property type="component" value="Chromosome 6"/>
</dbReference>